<dbReference type="GeneTree" id="ENSGT00940000162194"/>
<dbReference type="PROSITE" id="PS51321">
    <property type="entry name" value="TFIIS_CENTRAL"/>
    <property type="match status" value="1"/>
</dbReference>
<dbReference type="PANTHER" id="PTHR11477">
    <property type="entry name" value="TRANSCRIPTION FACTOR S-II ZINC FINGER DOMAIN-CONTAINING PROTEIN"/>
    <property type="match status" value="1"/>
</dbReference>
<evidence type="ECO:0000256" key="1">
    <source>
        <dbReference type="SAM" id="MobiDB-lite"/>
    </source>
</evidence>
<proteinExistence type="predicted"/>
<dbReference type="GO" id="GO:0006357">
    <property type="term" value="P:regulation of transcription by RNA polymerase II"/>
    <property type="evidence" value="ECO:0000318"/>
    <property type="project" value="GO_Central"/>
</dbReference>
<dbReference type="Proteomes" id="UP000001646">
    <property type="component" value="Unplaced"/>
</dbReference>
<feature type="region of interest" description="Disordered" evidence="1">
    <location>
        <begin position="223"/>
        <end position="306"/>
    </location>
</feature>
<dbReference type="InterPro" id="IPR003618">
    <property type="entry name" value="TFIIS_cen_dom"/>
</dbReference>
<dbReference type="InterPro" id="IPR036575">
    <property type="entry name" value="TFIIS_cen_dom_sf"/>
</dbReference>
<dbReference type="Ensembl" id="ENSACAT00000011821.4">
    <property type="protein sequence ID" value="ENSACAP00000011581.4"/>
    <property type="gene ID" value="ENSACAG00000011847.4"/>
</dbReference>
<accession>H9GI50</accession>
<dbReference type="AlphaFoldDB" id="H9GI50"/>
<feature type="compositionally biased region" description="Basic and acidic residues" evidence="1">
    <location>
        <begin position="465"/>
        <end position="475"/>
    </location>
</feature>
<dbReference type="Gene3D" id="1.10.472.30">
    <property type="entry name" value="Transcription elongation factor S-II, central domain"/>
    <property type="match status" value="1"/>
</dbReference>
<sequence length="1270" mass="139473">MEKSTTYKLDDLNKGLELVLNIDDESRHKKLQDPDGHGDIREPRKGRLKKEGSVTQKDHRVHSRSPVLDGKGSEGDVFSRFAQNGQAAEKGMSDNDYISEKGPYEEQRAFPFKPDGEQGSKQESILSEEDFSTGLDGKIQGTSKRKSGEKTFSKPEHLSKSSLSTGIKECATMKPCYVLLEDMYHGEKAKDIHYLKALNAKERPPKARIDKGDVLKKLRSALHNVLDKSSPKNSQKPLQIRNDDKPLEKGKRDELQRDSELKSLVKRLNSGGSETVGGNMELNSPGKVRHSGRSDTDHSAEKQGCRISSPDITAICEQGVFARFSFTDPDDDNSVIDLCDIQEDVKVIERKQGDPARVSEASKLKATSFKPPKMFIDYGNKMVKQALGEQTSHKGGKFPKGPHSVFSKEALREDVGQPSGINVFPASHRKTSHTSKTDSSCSAKKLVGKAKFPNVAPKRTSASRLSDKATSEEGHQVSCGSRPHVPLHLGHKSGLKDMSPRRTKTTASSGKRTVPDRNASNEDRTEVEEPETELSGSRVKLLGSPIASRDNFHSGRVIEVEDSSNSEGSQGSFVTISPGRRNERQLDSANKGLNLEDSNAKKRSQGLNVSTAPAQLSEKQSRSKVVDALNETLQKRLEASPEVTLPGKDVSRIARQVERELFRLSCSVDHHYRSKYRSLLFNLRSPENQPLFQKVVLGEITPKRLVQMTSLELAPKELAEWRVKESKRVLEIIQKEEREAPKCCSSKFTHKGIVEIDRDVEEDLTAKEMFKETPPSQGKIISKRPTELRRDAGEPSDGFRSPASTGKVTADCNARQKPPSNKRSFSQKTKPIFSEGEGKALQEDSPVPALFPKKQRVEEPSWIGFIRMFSIKQFWAKAYPVSGPSDQLCQGLPHYLQSKGCIVPEDVWAYLDAIWPAKSKEMGVIRFQPSLSRDSSLYNMLYTYLNNKQRYGVVENPGMEVFVVPLAAYQPVPSKLRPLGGPGLDPSHPSLLLGLLLPKRTSQSALETMVSLSPNPKKKVVRFSDSPQTRCSAPPSPPPPPPPPPRLPKGGPVSWKENQVPPVFPRGDPSPQETLLGFTEEFCRDVFQRDPQCFNPEGPGDGAPPAAFEEPPWIGPPCPAGDQVPLCVDSDPSQIWNMLGLLMGPEQHGTCGVPAPEFFSDPLFTGVMSPCNAPLVPPPALNPGSVAGESGSLLEGTLSLMDQLQTCLQSQEPQPAAFGLPAVPPEITSTFSQAAVGLDFPLVQGEDGTFAHLQQLLATLSGQIPPPSAL</sequence>
<feature type="compositionally biased region" description="Pro residues" evidence="1">
    <location>
        <begin position="1034"/>
        <end position="1047"/>
    </location>
</feature>
<dbReference type="InterPro" id="IPR012921">
    <property type="entry name" value="SPOC_C"/>
</dbReference>
<dbReference type="OrthoDB" id="1884872at2759"/>
<feature type="compositionally biased region" description="Basic and acidic residues" evidence="1">
    <location>
        <begin position="146"/>
        <end position="159"/>
    </location>
</feature>
<gene>
    <name evidence="3" type="primary">spocd1</name>
</gene>
<feature type="compositionally biased region" description="Basic and acidic residues" evidence="1">
    <location>
        <begin position="513"/>
        <end position="524"/>
    </location>
</feature>
<feature type="compositionally biased region" description="Basic and acidic residues" evidence="1">
    <location>
        <begin position="24"/>
        <end position="58"/>
    </location>
</feature>
<feature type="compositionally biased region" description="Basic and acidic residues" evidence="1">
    <location>
        <begin position="241"/>
        <end position="263"/>
    </location>
</feature>
<feature type="region of interest" description="Disordered" evidence="1">
    <location>
        <begin position="770"/>
        <end position="829"/>
    </location>
</feature>
<dbReference type="GO" id="GO:0005634">
    <property type="term" value="C:nucleus"/>
    <property type="evidence" value="ECO:0000318"/>
    <property type="project" value="GO_Central"/>
</dbReference>
<feature type="compositionally biased region" description="Basic and acidic residues" evidence="1">
    <location>
        <begin position="98"/>
        <end position="120"/>
    </location>
</feature>
<reference evidence="3" key="2">
    <citation type="submission" date="2025-08" db="UniProtKB">
        <authorList>
            <consortium name="Ensembl"/>
        </authorList>
    </citation>
    <scope>IDENTIFICATION</scope>
</reference>
<feature type="domain" description="TFIIS central" evidence="2">
    <location>
        <begin position="621"/>
        <end position="741"/>
    </location>
</feature>
<reference evidence="3" key="3">
    <citation type="submission" date="2025-09" db="UniProtKB">
        <authorList>
            <consortium name="Ensembl"/>
        </authorList>
    </citation>
    <scope>IDENTIFICATION</scope>
</reference>
<reference evidence="3" key="1">
    <citation type="submission" date="2009-12" db="EMBL/GenBank/DDBJ databases">
        <title>The Genome Sequence of Anolis carolinensis (Green Anole Lizard).</title>
        <authorList>
            <consortium name="The Genome Sequencing Platform"/>
            <person name="Di Palma F."/>
            <person name="Alfoldi J."/>
            <person name="Heiman D."/>
            <person name="Young S."/>
            <person name="Grabherr M."/>
            <person name="Johnson J."/>
            <person name="Lander E.S."/>
            <person name="Lindblad-Toh K."/>
        </authorList>
    </citation>
    <scope>NUCLEOTIDE SEQUENCE [LARGE SCALE GENOMIC DNA]</scope>
    <source>
        <strain evidence="3">JBL SC #1</strain>
    </source>
</reference>
<name>H9GI50_ANOCA</name>
<feature type="compositionally biased region" description="Basic and acidic residues" evidence="1">
    <location>
        <begin position="550"/>
        <end position="559"/>
    </location>
</feature>
<keyword evidence="4" id="KW-1185">Reference proteome</keyword>
<dbReference type="Pfam" id="PF07744">
    <property type="entry name" value="SPOC"/>
    <property type="match status" value="1"/>
</dbReference>
<dbReference type="RefSeq" id="XP_008116118.1">
    <property type="nucleotide sequence ID" value="XM_008117911.2"/>
</dbReference>
<feature type="compositionally biased region" description="Basic and acidic residues" evidence="1">
    <location>
        <begin position="292"/>
        <end position="304"/>
    </location>
</feature>
<feature type="compositionally biased region" description="Polar residues" evidence="1">
    <location>
        <begin position="818"/>
        <end position="829"/>
    </location>
</feature>
<protein>
    <recommendedName>
        <fullName evidence="2">TFIIS central domain-containing protein</fullName>
    </recommendedName>
</protein>
<feature type="compositionally biased region" description="Polar residues" evidence="1">
    <location>
        <begin position="605"/>
        <end position="618"/>
    </location>
</feature>
<dbReference type="SMART" id="SM00510">
    <property type="entry name" value="TFS2M"/>
    <property type="match status" value="1"/>
</dbReference>
<dbReference type="PANTHER" id="PTHR11477:SF13">
    <property type="entry name" value="DEATH-INDUCER OBLITERATOR 1"/>
    <property type="match status" value="1"/>
</dbReference>
<feature type="compositionally biased region" description="Polar residues" evidence="1">
    <location>
        <begin position="563"/>
        <end position="575"/>
    </location>
</feature>
<evidence type="ECO:0000313" key="4">
    <source>
        <dbReference type="Proteomes" id="UP000001646"/>
    </source>
</evidence>
<dbReference type="GeneID" id="103280077"/>
<feature type="region of interest" description="Disordered" evidence="1">
    <location>
        <begin position="23"/>
        <end position="165"/>
    </location>
</feature>
<feature type="region of interest" description="Disordered" evidence="1">
    <location>
        <begin position="417"/>
        <end position="620"/>
    </location>
</feature>
<organism evidence="3 4">
    <name type="scientific">Anolis carolinensis</name>
    <name type="common">Green anole</name>
    <name type="synonym">American chameleon</name>
    <dbReference type="NCBI Taxonomy" id="28377"/>
    <lineage>
        <taxon>Eukaryota</taxon>
        <taxon>Metazoa</taxon>
        <taxon>Chordata</taxon>
        <taxon>Craniata</taxon>
        <taxon>Vertebrata</taxon>
        <taxon>Euteleostomi</taxon>
        <taxon>Lepidosauria</taxon>
        <taxon>Squamata</taxon>
        <taxon>Bifurcata</taxon>
        <taxon>Unidentata</taxon>
        <taxon>Episquamata</taxon>
        <taxon>Toxicofera</taxon>
        <taxon>Iguania</taxon>
        <taxon>Dactyloidae</taxon>
        <taxon>Anolis</taxon>
    </lineage>
</organism>
<dbReference type="InParanoid" id="H9GI50"/>
<evidence type="ECO:0000259" key="2">
    <source>
        <dbReference type="PROSITE" id="PS51321"/>
    </source>
</evidence>
<feature type="compositionally biased region" description="Basic and acidic residues" evidence="1">
    <location>
        <begin position="784"/>
        <end position="793"/>
    </location>
</feature>
<dbReference type="SUPFAM" id="SSF46942">
    <property type="entry name" value="Elongation factor TFIIS domain 2"/>
    <property type="match status" value="1"/>
</dbReference>
<evidence type="ECO:0000313" key="3">
    <source>
        <dbReference type="Ensembl" id="ENSACAP00000011581.4"/>
    </source>
</evidence>
<feature type="region of interest" description="Disordered" evidence="1">
    <location>
        <begin position="1016"/>
        <end position="1074"/>
    </location>
</feature>
<dbReference type="GO" id="GO:0006351">
    <property type="term" value="P:DNA-templated transcription"/>
    <property type="evidence" value="ECO:0007669"/>
    <property type="project" value="InterPro"/>
</dbReference>
<dbReference type="Pfam" id="PF07500">
    <property type="entry name" value="TFIIS_M"/>
    <property type="match status" value="1"/>
</dbReference>
<dbReference type="CTD" id="90853"/>
<dbReference type="Bgee" id="ENSACAG00000011847">
    <property type="expression patterns" value="Expressed in ovary and 2 other cell types or tissues"/>
</dbReference>